<accession>A0A7T8H0V2</accession>
<proteinExistence type="predicted"/>
<name>A0A7T8H0V2_CALRO</name>
<reference evidence="2" key="1">
    <citation type="submission" date="2021-01" db="EMBL/GenBank/DDBJ databases">
        <title>Caligus Genome Assembly.</title>
        <authorList>
            <person name="Gallardo-Escarate C."/>
        </authorList>
    </citation>
    <scope>NUCLEOTIDE SEQUENCE [LARGE SCALE GENOMIC DNA]</scope>
</reference>
<keyword evidence="2" id="KW-1185">Reference proteome</keyword>
<sequence>MPFNGVLIKLKFKGAQLQCQNCFQWGHTKTNGKNQRIIVQDYEKGLKAILMEQRDSIDNESNT</sequence>
<organism evidence="1 2">
    <name type="scientific">Caligus rogercresseyi</name>
    <name type="common">Sea louse</name>
    <dbReference type="NCBI Taxonomy" id="217165"/>
    <lineage>
        <taxon>Eukaryota</taxon>
        <taxon>Metazoa</taxon>
        <taxon>Ecdysozoa</taxon>
        <taxon>Arthropoda</taxon>
        <taxon>Crustacea</taxon>
        <taxon>Multicrustacea</taxon>
        <taxon>Hexanauplia</taxon>
        <taxon>Copepoda</taxon>
        <taxon>Siphonostomatoida</taxon>
        <taxon>Caligidae</taxon>
        <taxon>Caligus</taxon>
    </lineage>
</organism>
<feature type="non-terminal residue" evidence="1">
    <location>
        <position position="63"/>
    </location>
</feature>
<evidence type="ECO:0000313" key="2">
    <source>
        <dbReference type="Proteomes" id="UP000595437"/>
    </source>
</evidence>
<gene>
    <name evidence="1" type="ORF">FKW44_015753</name>
</gene>
<dbReference type="AlphaFoldDB" id="A0A7T8H0V2"/>
<dbReference type="EMBL" id="CP045899">
    <property type="protein sequence ID" value="QQP41398.1"/>
    <property type="molecule type" value="Genomic_DNA"/>
</dbReference>
<evidence type="ECO:0000313" key="1">
    <source>
        <dbReference type="EMBL" id="QQP41398.1"/>
    </source>
</evidence>
<protein>
    <submittedName>
        <fullName evidence="1">Uncharacterized protein</fullName>
    </submittedName>
</protein>
<dbReference type="Proteomes" id="UP000595437">
    <property type="component" value="Chromosome 10"/>
</dbReference>